<sequence>MKQLAIDFLYLDLNTCERCMATDETLKQALHVLSGVFDTLGFEVKVNTLNISTRELAKEYRFISSPTIRVNGVDICSELVESNCADCGDLCGDNVDCRVFVYEGQNYEQPPVPMIVDGILKAIYGGQPQVTEAYTLPDNLERFFTGKSGCCDSACCCGDAPSNSSLVHNEKTEVSQAYICYCNHVTENDIINAIQNKGAKTVDEVIKLTGAMKDSNCAVNNPKGVCCYPDIVKIFNHYKESATMKTMSIYEPAMCCETGICGIGVDPELLRISTVFNNLQKNGITAARFNLNSAPQAFINNTDINKLIMGDGVESLPATVVDGKIVKTKAYPTNAEIAAWLEIPVSYLEATETKKADGGCCCSEGCC</sequence>
<name>A0A316A126_9FIRM</name>
<dbReference type="EMBL" id="UHJJ01000002">
    <property type="protein sequence ID" value="SUQ12941.1"/>
    <property type="molecule type" value="Genomic_DNA"/>
</dbReference>
<dbReference type="Gene3D" id="1.10.10.1100">
    <property type="entry name" value="BFD-like [2Fe-2S]-binding domain"/>
    <property type="match status" value="1"/>
</dbReference>
<dbReference type="NCBIfam" id="NF033727">
    <property type="entry name" value="chaperon_ArsD"/>
    <property type="match status" value="1"/>
</dbReference>
<dbReference type="CDD" id="cd10141">
    <property type="entry name" value="CopZ-like_Fer2_BFD-like"/>
    <property type="match status" value="1"/>
</dbReference>
<gene>
    <name evidence="2" type="ORF">SAMN05216529_102157</name>
</gene>
<dbReference type="AlphaFoldDB" id="A0A316A126"/>
<organism evidence="2 3">
    <name type="scientific">Faecalicatena contorta</name>
    <dbReference type="NCBI Taxonomy" id="39482"/>
    <lineage>
        <taxon>Bacteria</taxon>
        <taxon>Bacillati</taxon>
        <taxon>Bacillota</taxon>
        <taxon>Clostridia</taxon>
        <taxon>Lachnospirales</taxon>
        <taxon>Lachnospiraceae</taxon>
        <taxon>Faecalicatena</taxon>
    </lineage>
</organism>
<evidence type="ECO:0000313" key="2">
    <source>
        <dbReference type="EMBL" id="SUQ12941.1"/>
    </source>
</evidence>
<dbReference type="InterPro" id="IPR007419">
    <property type="entry name" value="BFD-like_2Fe2S-bd_dom"/>
</dbReference>
<evidence type="ECO:0000313" key="3">
    <source>
        <dbReference type="Proteomes" id="UP000254051"/>
    </source>
</evidence>
<dbReference type="InterPro" id="IPR010712">
    <property type="entry name" value="Arsenical-R_ArsD"/>
</dbReference>
<keyword evidence="3" id="KW-1185">Reference proteome</keyword>
<dbReference type="InterPro" id="IPR021219">
    <property type="entry name" value="DUF2703"/>
</dbReference>
<dbReference type="Proteomes" id="UP000254051">
    <property type="component" value="Unassembled WGS sequence"/>
</dbReference>
<dbReference type="Pfam" id="PF04324">
    <property type="entry name" value="Fer2_BFD"/>
    <property type="match status" value="1"/>
</dbReference>
<dbReference type="InterPro" id="IPR041854">
    <property type="entry name" value="BFD-like_2Fe2S-bd_dom_sf"/>
</dbReference>
<evidence type="ECO:0000259" key="1">
    <source>
        <dbReference type="Pfam" id="PF04324"/>
    </source>
</evidence>
<dbReference type="Gene3D" id="3.40.30.10">
    <property type="entry name" value="Glutaredoxin"/>
    <property type="match status" value="1"/>
</dbReference>
<proteinExistence type="predicted"/>
<dbReference type="GO" id="GO:0003677">
    <property type="term" value="F:DNA binding"/>
    <property type="evidence" value="ECO:0007669"/>
    <property type="project" value="InterPro"/>
</dbReference>
<dbReference type="GO" id="GO:0045892">
    <property type="term" value="P:negative regulation of DNA-templated transcription"/>
    <property type="evidence" value="ECO:0007669"/>
    <property type="project" value="InterPro"/>
</dbReference>
<protein>
    <submittedName>
        <fullName evidence="2">BFD-like [2Fe-2S] binding domain-containing protein</fullName>
    </submittedName>
</protein>
<accession>A0A316A126</accession>
<reference evidence="3" key="1">
    <citation type="submission" date="2017-07" db="EMBL/GenBank/DDBJ databases">
        <authorList>
            <person name="Varghese N."/>
            <person name="Submissions S."/>
        </authorList>
    </citation>
    <scope>NUCLEOTIDE SEQUENCE [LARGE SCALE GENOMIC DNA]</scope>
    <source>
        <strain evidence="3">NLAE-zl-C134</strain>
    </source>
</reference>
<dbReference type="GO" id="GO:0046685">
    <property type="term" value="P:response to arsenic-containing substance"/>
    <property type="evidence" value="ECO:0007669"/>
    <property type="project" value="InterPro"/>
</dbReference>
<dbReference type="RefSeq" id="WP_181392733.1">
    <property type="nucleotide sequence ID" value="NZ_QGDS01000002.1"/>
</dbReference>
<dbReference type="Pfam" id="PF10865">
    <property type="entry name" value="DUF2703"/>
    <property type="match status" value="1"/>
</dbReference>
<feature type="domain" description="BFD-like [2Fe-2S]-binding" evidence="1">
    <location>
        <begin position="178"/>
        <end position="235"/>
    </location>
</feature>
<dbReference type="Pfam" id="PF06953">
    <property type="entry name" value="ArsD"/>
    <property type="match status" value="1"/>
</dbReference>